<keyword evidence="3" id="KW-1185">Reference proteome</keyword>
<accession>A0A1H2WCF3</accession>
<evidence type="ECO:0000313" key="3">
    <source>
        <dbReference type="Proteomes" id="UP000199515"/>
    </source>
</evidence>
<name>A0A1H2WCF3_9PSEU</name>
<dbReference type="Pfam" id="PF08310">
    <property type="entry name" value="LGFP"/>
    <property type="match status" value="2"/>
</dbReference>
<dbReference type="EMBL" id="FNON01000001">
    <property type="protein sequence ID" value="SDW78280.1"/>
    <property type="molecule type" value="Genomic_DNA"/>
</dbReference>
<dbReference type="Proteomes" id="UP000199515">
    <property type="component" value="Unassembled WGS sequence"/>
</dbReference>
<dbReference type="InterPro" id="IPR013207">
    <property type="entry name" value="LGFP"/>
</dbReference>
<reference evidence="2 3" key="1">
    <citation type="submission" date="2016-10" db="EMBL/GenBank/DDBJ databases">
        <authorList>
            <person name="de Groot N.N."/>
        </authorList>
    </citation>
    <scope>NUCLEOTIDE SEQUENCE [LARGE SCALE GENOMIC DNA]</scope>
    <source>
        <strain evidence="2 3">CPCC 202699</strain>
    </source>
</reference>
<evidence type="ECO:0000256" key="1">
    <source>
        <dbReference type="SAM" id="SignalP"/>
    </source>
</evidence>
<organism evidence="2 3">
    <name type="scientific">Amycolatopsis xylanica</name>
    <dbReference type="NCBI Taxonomy" id="589385"/>
    <lineage>
        <taxon>Bacteria</taxon>
        <taxon>Bacillati</taxon>
        <taxon>Actinomycetota</taxon>
        <taxon>Actinomycetes</taxon>
        <taxon>Pseudonocardiales</taxon>
        <taxon>Pseudonocardiaceae</taxon>
        <taxon>Amycolatopsis</taxon>
    </lineage>
</organism>
<sequence>MTKRGRIRALLAVPLILAGLVNPVQAGHAAPQTAGVVPCGVQAGGLIGDRWQGLNAGGGPLGCPTAPEEAVPNSTARRQPYEHGEIVYSPSQGAKMVVSAYLERNEAVIDWGSTEGHTYSFFMIGWKHNGLTRVEAASPAPADHGTFSMPLTRGPGRYEFQVLGCDGVPNPQNGQPQPTCRDGYTFPVALTVPDLSAQPSDCPGPAVDGLIGQRWRELGAGAGKLGCPTSPQVGEPFGRRQYFQHGSLVFSPRQGTNLVVAVYSINNQVFAEWGPTDPFFYDKFIVRWNVDGKHEDAWQHDVYPYKERRREGFHRFWAPNGHVEVIVEGCDGDCKQGWTLTATTEVFYTGGTDIRDVSATDPAHALDNVDVRRARAAEHQACQNPLDISTRKAGEGEITGIAGHLETVRRQGTDFRCPGQASSVELANRLLRQATTYPTGSTFDDIFICEHRYGDYDMFLKGLMVVMYRYGDLLYPLSKQHARGYLFSETGPHSTDDEHIEACNLDVSETENHRLMIETSKYLSNQLLWDVNHDNTYDNAANGLRDYLLPHIQKFAQHDFMEYNSRPYSRLAAHALMNLYDYARDQKIRVAAQIVLDYLTTKFGVSSNDLRRAGPFRRQKEREDEEIHTYYGGDSDPMTGMFMLWTGFTPNTGGYLPDSFTGEANIATFSSYLPPRAAIWRAMDKSEPYQQTFYHGNRPKMSYSPDNADPAVEIYSSSPSFLLTAGGVWTNSGYGYDVRRSYKLVGSAQSTTLMPTKNIAGHGEVKFEDLIRFRGRSDDRSRYNICVSGGFACGYGFAMPDVLNTCADHVVSGGWDILNLDTEKCGKLGMYVATQIVDTKTQEFGKTGLFYAMESSKMDFGKFGTDTVALNANPPAGTFRSPDGHTFVFNFGKDDDKYAAQVTSVDGITQPHWSATGLAQGPTLRSDGHDGYLEIKYPKCDATTVLDYRDAANPSITTQWGTCH</sequence>
<dbReference type="AlphaFoldDB" id="A0A1H2WCF3"/>
<feature type="signal peptide" evidence="1">
    <location>
        <begin position="1"/>
        <end position="26"/>
    </location>
</feature>
<evidence type="ECO:0000313" key="2">
    <source>
        <dbReference type="EMBL" id="SDW78280.1"/>
    </source>
</evidence>
<dbReference type="STRING" id="589385.SAMN05421504_1011493"/>
<proteinExistence type="predicted"/>
<gene>
    <name evidence="2" type="ORF">SAMN05421504_1011493</name>
</gene>
<keyword evidence="1" id="KW-0732">Signal</keyword>
<feature type="chain" id="PRO_5039684802" evidence="1">
    <location>
        <begin position="27"/>
        <end position="964"/>
    </location>
</feature>
<protein>
    <submittedName>
        <fullName evidence="2">LGFP repeat-containing protein</fullName>
    </submittedName>
</protein>